<accession>A0ABQ4S6Y1</accession>
<evidence type="ECO:0000313" key="3">
    <source>
        <dbReference type="Proteomes" id="UP001055125"/>
    </source>
</evidence>
<sequence>MVEAIFGFLARLIWWVLIEWIGYWTGRAAITALSLGRLDVADFEHYNHKSFKPIYYYGMQRVVSSWAAIIFGQLLWFGAFVGFAVYLKLR</sequence>
<name>A0ABQ4S6Y1_9HYPH</name>
<keyword evidence="3" id="KW-1185">Reference proteome</keyword>
<keyword evidence="1" id="KW-0812">Transmembrane</keyword>
<gene>
    <name evidence="2" type="ORF">OCOJLMKI_4867</name>
</gene>
<evidence type="ECO:0000256" key="1">
    <source>
        <dbReference type="SAM" id="Phobius"/>
    </source>
</evidence>
<evidence type="ECO:0000313" key="2">
    <source>
        <dbReference type="EMBL" id="GJD97634.1"/>
    </source>
</evidence>
<proteinExistence type="predicted"/>
<feature type="transmembrane region" description="Helical" evidence="1">
    <location>
        <begin position="12"/>
        <end position="35"/>
    </location>
</feature>
<protein>
    <submittedName>
        <fullName evidence="2">Uncharacterized protein</fullName>
    </submittedName>
</protein>
<keyword evidence="1" id="KW-0472">Membrane</keyword>
<organism evidence="2 3">
    <name type="scientific">Methylobacterium iners</name>
    <dbReference type="NCBI Taxonomy" id="418707"/>
    <lineage>
        <taxon>Bacteria</taxon>
        <taxon>Pseudomonadati</taxon>
        <taxon>Pseudomonadota</taxon>
        <taxon>Alphaproteobacteria</taxon>
        <taxon>Hyphomicrobiales</taxon>
        <taxon>Methylobacteriaceae</taxon>
        <taxon>Methylobacterium</taxon>
    </lineage>
</organism>
<keyword evidence="1" id="KW-1133">Transmembrane helix</keyword>
<reference evidence="2" key="2">
    <citation type="submission" date="2021-08" db="EMBL/GenBank/DDBJ databases">
        <authorList>
            <person name="Tani A."/>
            <person name="Ola A."/>
            <person name="Ogura Y."/>
            <person name="Katsura K."/>
            <person name="Hayashi T."/>
        </authorList>
    </citation>
    <scope>NUCLEOTIDE SEQUENCE</scope>
    <source>
        <strain evidence="2">DSM 19015</strain>
    </source>
</reference>
<dbReference type="RefSeq" id="WP_238246690.1">
    <property type="nucleotide sequence ID" value="NZ_BPQP01000097.1"/>
</dbReference>
<reference evidence="2" key="1">
    <citation type="journal article" date="2021" name="Front. Microbiol.">
        <title>Comprehensive Comparative Genomics and Phenotyping of Methylobacterium Species.</title>
        <authorList>
            <person name="Alessa O."/>
            <person name="Ogura Y."/>
            <person name="Fujitani Y."/>
            <person name="Takami H."/>
            <person name="Hayashi T."/>
            <person name="Sahin N."/>
            <person name="Tani A."/>
        </authorList>
    </citation>
    <scope>NUCLEOTIDE SEQUENCE</scope>
    <source>
        <strain evidence="2">DSM 19015</strain>
    </source>
</reference>
<comment type="caution">
    <text evidence="2">The sequence shown here is derived from an EMBL/GenBank/DDBJ whole genome shotgun (WGS) entry which is preliminary data.</text>
</comment>
<dbReference type="Proteomes" id="UP001055125">
    <property type="component" value="Unassembled WGS sequence"/>
</dbReference>
<dbReference type="EMBL" id="BPQP01000097">
    <property type="protein sequence ID" value="GJD97634.1"/>
    <property type="molecule type" value="Genomic_DNA"/>
</dbReference>
<feature type="transmembrane region" description="Helical" evidence="1">
    <location>
        <begin position="66"/>
        <end position="87"/>
    </location>
</feature>